<keyword evidence="1" id="KW-0812">Transmembrane</keyword>
<dbReference type="Proteomes" id="UP000053424">
    <property type="component" value="Unassembled WGS sequence"/>
</dbReference>
<keyword evidence="1" id="KW-0472">Membrane</keyword>
<sequence length="118" mass="13548">MRARKKGGADGTSNLQKAADACLRKQGIERQKNTSADAIPYSESGHRALIAIRCAKQSRPINSVLDEDYRREVEMLRPGTKVPHPTTVQRDLIHIYEHASIWVVNYFLVYFIWLFCMK</sequence>
<evidence type="ECO:0000256" key="1">
    <source>
        <dbReference type="SAM" id="Phobius"/>
    </source>
</evidence>
<reference evidence="2 3" key="1">
    <citation type="submission" date="2014-04" db="EMBL/GenBank/DDBJ databases">
        <authorList>
            <consortium name="DOE Joint Genome Institute"/>
            <person name="Kuo A."/>
            <person name="Gay G."/>
            <person name="Dore J."/>
            <person name="Kohler A."/>
            <person name="Nagy L.G."/>
            <person name="Floudas D."/>
            <person name="Copeland A."/>
            <person name="Barry K.W."/>
            <person name="Cichocki N."/>
            <person name="Veneault-Fourrey C."/>
            <person name="LaButti K."/>
            <person name="Lindquist E.A."/>
            <person name="Lipzen A."/>
            <person name="Lundell T."/>
            <person name="Morin E."/>
            <person name="Murat C."/>
            <person name="Sun H."/>
            <person name="Tunlid A."/>
            <person name="Henrissat B."/>
            <person name="Grigoriev I.V."/>
            <person name="Hibbett D.S."/>
            <person name="Martin F."/>
            <person name="Nordberg H.P."/>
            <person name="Cantor M.N."/>
            <person name="Hua S.X."/>
        </authorList>
    </citation>
    <scope>NUCLEOTIDE SEQUENCE [LARGE SCALE GENOMIC DNA]</scope>
    <source>
        <strain evidence="3">h7</strain>
    </source>
</reference>
<keyword evidence="1" id="KW-1133">Transmembrane helix</keyword>
<reference evidence="3" key="2">
    <citation type="submission" date="2015-01" db="EMBL/GenBank/DDBJ databases">
        <title>Evolutionary Origins and Diversification of the Mycorrhizal Mutualists.</title>
        <authorList>
            <consortium name="DOE Joint Genome Institute"/>
            <consortium name="Mycorrhizal Genomics Consortium"/>
            <person name="Kohler A."/>
            <person name="Kuo A."/>
            <person name="Nagy L.G."/>
            <person name="Floudas D."/>
            <person name="Copeland A."/>
            <person name="Barry K.W."/>
            <person name="Cichocki N."/>
            <person name="Veneault-Fourrey C."/>
            <person name="LaButti K."/>
            <person name="Lindquist E.A."/>
            <person name="Lipzen A."/>
            <person name="Lundell T."/>
            <person name="Morin E."/>
            <person name="Murat C."/>
            <person name="Riley R."/>
            <person name="Ohm R."/>
            <person name="Sun H."/>
            <person name="Tunlid A."/>
            <person name="Henrissat B."/>
            <person name="Grigoriev I.V."/>
            <person name="Hibbett D.S."/>
            <person name="Martin F."/>
        </authorList>
    </citation>
    <scope>NUCLEOTIDE SEQUENCE [LARGE SCALE GENOMIC DNA]</scope>
    <source>
        <strain evidence="3">h7</strain>
    </source>
</reference>
<gene>
    <name evidence="2" type="ORF">M413DRAFT_75537</name>
</gene>
<accession>A0A0C2YCP0</accession>
<protein>
    <submittedName>
        <fullName evidence="2">Uncharacterized protein</fullName>
    </submittedName>
</protein>
<proteinExistence type="predicted"/>
<name>A0A0C2YCP0_HEBCY</name>
<feature type="transmembrane region" description="Helical" evidence="1">
    <location>
        <begin position="99"/>
        <end position="116"/>
    </location>
</feature>
<organism evidence="2 3">
    <name type="scientific">Hebeloma cylindrosporum</name>
    <dbReference type="NCBI Taxonomy" id="76867"/>
    <lineage>
        <taxon>Eukaryota</taxon>
        <taxon>Fungi</taxon>
        <taxon>Dikarya</taxon>
        <taxon>Basidiomycota</taxon>
        <taxon>Agaricomycotina</taxon>
        <taxon>Agaricomycetes</taxon>
        <taxon>Agaricomycetidae</taxon>
        <taxon>Agaricales</taxon>
        <taxon>Agaricineae</taxon>
        <taxon>Hymenogastraceae</taxon>
        <taxon>Hebeloma</taxon>
    </lineage>
</organism>
<evidence type="ECO:0000313" key="3">
    <source>
        <dbReference type="Proteomes" id="UP000053424"/>
    </source>
</evidence>
<dbReference type="OrthoDB" id="2794314at2759"/>
<dbReference type="EMBL" id="KN831788">
    <property type="protein sequence ID" value="KIM38777.1"/>
    <property type="molecule type" value="Genomic_DNA"/>
</dbReference>
<keyword evidence="3" id="KW-1185">Reference proteome</keyword>
<evidence type="ECO:0000313" key="2">
    <source>
        <dbReference type="EMBL" id="KIM38777.1"/>
    </source>
</evidence>
<dbReference type="AlphaFoldDB" id="A0A0C2YCP0"/>
<dbReference type="HOGENOM" id="CLU_156030_0_0_1"/>